<feature type="region of interest" description="Disordered" evidence="1">
    <location>
        <begin position="1"/>
        <end position="72"/>
    </location>
</feature>
<comment type="caution">
    <text evidence="2">The sequence shown here is derived from an EMBL/GenBank/DDBJ whole genome shotgun (WGS) entry which is preliminary data.</text>
</comment>
<dbReference type="AlphaFoldDB" id="A0AAW1SMZ0"/>
<evidence type="ECO:0000256" key="1">
    <source>
        <dbReference type="SAM" id="MobiDB-lite"/>
    </source>
</evidence>
<name>A0AAW1SMZ0_9CHLO</name>
<feature type="compositionally biased region" description="Low complexity" evidence="1">
    <location>
        <begin position="1"/>
        <end position="12"/>
    </location>
</feature>
<protein>
    <submittedName>
        <fullName evidence="2">Uncharacterized protein</fullName>
    </submittedName>
</protein>
<keyword evidence="3" id="KW-1185">Reference proteome</keyword>
<dbReference type="Proteomes" id="UP001485043">
    <property type="component" value="Unassembled WGS sequence"/>
</dbReference>
<proteinExistence type="predicted"/>
<reference evidence="2 3" key="1">
    <citation type="journal article" date="2024" name="Nat. Commun.">
        <title>Phylogenomics reveals the evolutionary origins of lichenization in chlorophyte algae.</title>
        <authorList>
            <person name="Puginier C."/>
            <person name="Libourel C."/>
            <person name="Otte J."/>
            <person name="Skaloud P."/>
            <person name="Haon M."/>
            <person name="Grisel S."/>
            <person name="Petersen M."/>
            <person name="Berrin J.G."/>
            <person name="Delaux P.M."/>
            <person name="Dal Grande F."/>
            <person name="Keller J."/>
        </authorList>
    </citation>
    <scope>NUCLEOTIDE SEQUENCE [LARGE SCALE GENOMIC DNA]</scope>
    <source>
        <strain evidence="2 3">SAG 2523</strain>
    </source>
</reference>
<accession>A0AAW1SMZ0</accession>
<sequence>MLCDAQTQDATAKPPPPTKKSQKAKGSRELAALGVPSHREADLEDAGAGALATRQTQSKATRASLRSGRSRT</sequence>
<evidence type="ECO:0000313" key="2">
    <source>
        <dbReference type="EMBL" id="KAK9847229.1"/>
    </source>
</evidence>
<evidence type="ECO:0000313" key="3">
    <source>
        <dbReference type="Proteomes" id="UP001485043"/>
    </source>
</evidence>
<gene>
    <name evidence="2" type="ORF">WJX84_002520</name>
</gene>
<dbReference type="EMBL" id="JALJOV010001483">
    <property type="protein sequence ID" value="KAK9847229.1"/>
    <property type="molecule type" value="Genomic_DNA"/>
</dbReference>
<organism evidence="2 3">
    <name type="scientific">Apatococcus fuscideae</name>
    <dbReference type="NCBI Taxonomy" id="2026836"/>
    <lineage>
        <taxon>Eukaryota</taxon>
        <taxon>Viridiplantae</taxon>
        <taxon>Chlorophyta</taxon>
        <taxon>core chlorophytes</taxon>
        <taxon>Trebouxiophyceae</taxon>
        <taxon>Chlorellales</taxon>
        <taxon>Chlorellaceae</taxon>
        <taxon>Apatococcus</taxon>
    </lineage>
</organism>